<keyword evidence="1" id="KW-1133">Transmembrane helix</keyword>
<protein>
    <submittedName>
        <fullName evidence="2">Uncharacterized protein</fullName>
    </submittedName>
</protein>
<gene>
    <name evidence="2" type="ORF">DJFAAGMI_01480</name>
</gene>
<feature type="transmembrane region" description="Helical" evidence="1">
    <location>
        <begin position="6"/>
        <end position="27"/>
    </location>
</feature>
<reference evidence="2 3" key="1">
    <citation type="submission" date="2020-03" db="EMBL/GenBank/DDBJ databases">
        <title>The role of nitrogen metabolism on polyethylene biodegradation.</title>
        <authorList>
            <person name="Peixoto J."/>
            <person name="Vizzotto C.S."/>
            <person name="Ramos A."/>
            <person name="Alves G."/>
            <person name="Steindorff A."/>
            <person name="Kruger R."/>
        </authorList>
    </citation>
    <scope>NUCLEOTIDE SEQUENCE [LARGE SCALE GENOMIC DNA]</scope>
    <source>
        <strain evidence="2 3">PE63</strain>
    </source>
</reference>
<organism evidence="2 3">
    <name type="scientific">Comamonas brasiliensis</name>
    <dbReference type="NCBI Taxonomy" id="1812482"/>
    <lineage>
        <taxon>Bacteria</taxon>
        <taxon>Pseudomonadati</taxon>
        <taxon>Pseudomonadota</taxon>
        <taxon>Betaproteobacteria</taxon>
        <taxon>Burkholderiales</taxon>
        <taxon>Comamonadaceae</taxon>
        <taxon>Comamonas</taxon>
    </lineage>
</organism>
<dbReference type="EMBL" id="JAANES010000001">
    <property type="protein sequence ID" value="MBS3018747.1"/>
    <property type="molecule type" value="Genomic_DNA"/>
</dbReference>
<accession>A0ABS5LQH2</accession>
<keyword evidence="3" id="KW-1185">Reference proteome</keyword>
<keyword evidence="1" id="KW-0472">Membrane</keyword>
<evidence type="ECO:0000313" key="3">
    <source>
        <dbReference type="Proteomes" id="UP001647436"/>
    </source>
</evidence>
<sequence length="52" mass="5973">MQRSQASLQAIRVPAASGFIFCILYTASGRGHRYTYARSSRFLNTFLLMTRR</sequence>
<comment type="caution">
    <text evidence="2">The sequence shown here is derived from an EMBL/GenBank/DDBJ whole genome shotgun (WGS) entry which is preliminary data.</text>
</comment>
<keyword evidence="1" id="KW-0812">Transmembrane</keyword>
<name>A0ABS5LQH2_9BURK</name>
<evidence type="ECO:0000313" key="2">
    <source>
        <dbReference type="EMBL" id="MBS3018747.1"/>
    </source>
</evidence>
<dbReference type="Proteomes" id="UP001647436">
    <property type="component" value="Unassembled WGS sequence"/>
</dbReference>
<evidence type="ECO:0000256" key="1">
    <source>
        <dbReference type="SAM" id="Phobius"/>
    </source>
</evidence>
<proteinExistence type="predicted"/>